<keyword evidence="3" id="KW-1185">Reference proteome</keyword>
<dbReference type="AlphaFoldDB" id="A0AA88HAW3"/>
<name>A0AA88HAW3_ARTSF</name>
<gene>
    <name evidence="1" type="ORF">QYM36_017849</name>
    <name evidence="2" type="ORF">QYM36_017881</name>
</gene>
<organism evidence="1 3">
    <name type="scientific">Artemia franciscana</name>
    <name type="common">Brine shrimp</name>
    <name type="synonym">Artemia sanfranciscana</name>
    <dbReference type="NCBI Taxonomy" id="6661"/>
    <lineage>
        <taxon>Eukaryota</taxon>
        <taxon>Metazoa</taxon>
        <taxon>Ecdysozoa</taxon>
        <taxon>Arthropoda</taxon>
        <taxon>Crustacea</taxon>
        <taxon>Branchiopoda</taxon>
        <taxon>Anostraca</taxon>
        <taxon>Artemiidae</taxon>
        <taxon>Artemia</taxon>
    </lineage>
</organism>
<reference evidence="1" key="1">
    <citation type="submission" date="2023-07" db="EMBL/GenBank/DDBJ databases">
        <title>Chromosome-level genome assembly of Artemia franciscana.</title>
        <authorList>
            <person name="Jo E."/>
        </authorList>
    </citation>
    <scope>NUCLEOTIDE SEQUENCE</scope>
    <source>
        <tissue evidence="1">Whole body</tissue>
    </source>
</reference>
<protein>
    <submittedName>
        <fullName evidence="1">Uncharacterized protein</fullName>
    </submittedName>
</protein>
<dbReference type="Proteomes" id="UP001187531">
    <property type="component" value="Unassembled WGS sequence"/>
</dbReference>
<dbReference type="Gene3D" id="3.90.1720.10">
    <property type="entry name" value="endopeptidase domain like (from Nostoc punctiforme)"/>
    <property type="match status" value="1"/>
</dbReference>
<evidence type="ECO:0000313" key="1">
    <source>
        <dbReference type="EMBL" id="KAK2703689.1"/>
    </source>
</evidence>
<dbReference type="EMBL" id="JAVRJZ010000078">
    <property type="protein sequence ID" value="KAK2703736.1"/>
    <property type="molecule type" value="Genomic_DNA"/>
</dbReference>
<proteinExistence type="predicted"/>
<comment type="caution">
    <text evidence="1">The sequence shown here is derived from an EMBL/GenBank/DDBJ whole genome shotgun (WGS) entry which is preliminary data.</text>
</comment>
<evidence type="ECO:0000313" key="2">
    <source>
        <dbReference type="EMBL" id="KAK2703736.1"/>
    </source>
</evidence>
<accession>A0AA88HAW3</accession>
<evidence type="ECO:0000313" key="3">
    <source>
        <dbReference type="Proteomes" id="UP001187531"/>
    </source>
</evidence>
<sequence length="199" mass="22741">MEVVEAHPQRNCLSKLANKEGQTEMTKDSDRIKKILLQESTSNCRWRVYTLHDKTYPPFEKEEIKKRAKEQLDPKPAPLPVIGSQLPTANISATSAETVKVFASKLRRKKSSYTTPGETYCQRSLSNWPNWYSRTWTSSSQHAKIAGCRGPGKQCGLPAFYSQSQQQCQQFCYYEEWLTSEANVKNMLMTESSSIAKEM</sequence>
<dbReference type="EMBL" id="JAVRJZ010000078">
    <property type="protein sequence ID" value="KAK2703689.1"/>
    <property type="molecule type" value="Genomic_DNA"/>
</dbReference>